<dbReference type="Proteomes" id="UP001374579">
    <property type="component" value="Unassembled WGS sequence"/>
</dbReference>
<dbReference type="PANTHER" id="PTHR10638">
    <property type="entry name" value="COPPER AMINE OXIDASE"/>
    <property type="match status" value="1"/>
</dbReference>
<dbReference type="Pfam" id="PF01179">
    <property type="entry name" value="Cu_amine_oxid"/>
    <property type="match status" value="1"/>
</dbReference>
<keyword evidence="8" id="KW-0812">Transmembrane</keyword>
<dbReference type="EMBL" id="JBAMIC010000010">
    <property type="protein sequence ID" value="KAK7102122.1"/>
    <property type="molecule type" value="Genomic_DNA"/>
</dbReference>
<dbReference type="InterPro" id="IPR000269">
    <property type="entry name" value="Cu_amine_oxidase"/>
</dbReference>
<evidence type="ECO:0000313" key="13">
    <source>
        <dbReference type="Proteomes" id="UP001374579"/>
    </source>
</evidence>
<dbReference type="PRINTS" id="PR00766">
    <property type="entry name" value="CUDAOXIDASE"/>
</dbReference>
<dbReference type="Pfam" id="PF02727">
    <property type="entry name" value="Cu_amine_oxidN2"/>
    <property type="match status" value="1"/>
</dbReference>
<organism evidence="12 13">
    <name type="scientific">Littorina saxatilis</name>
    <dbReference type="NCBI Taxonomy" id="31220"/>
    <lineage>
        <taxon>Eukaryota</taxon>
        <taxon>Metazoa</taxon>
        <taxon>Spiralia</taxon>
        <taxon>Lophotrochozoa</taxon>
        <taxon>Mollusca</taxon>
        <taxon>Gastropoda</taxon>
        <taxon>Caenogastropoda</taxon>
        <taxon>Littorinimorpha</taxon>
        <taxon>Littorinoidea</taxon>
        <taxon>Littorinidae</taxon>
        <taxon>Littorina</taxon>
    </lineage>
</organism>
<feature type="region of interest" description="Disordered" evidence="7">
    <location>
        <begin position="757"/>
        <end position="792"/>
    </location>
</feature>
<feature type="domain" description="Copper amine oxidase N2-terminal" evidence="10">
    <location>
        <begin position="77"/>
        <end position="161"/>
    </location>
</feature>
<dbReference type="FunFam" id="3.10.450.40:FF:000007">
    <property type="entry name" value="Amine oxidase"/>
    <property type="match status" value="1"/>
</dbReference>
<dbReference type="SUPFAM" id="SSF54416">
    <property type="entry name" value="Amine oxidase N-terminal region"/>
    <property type="match status" value="2"/>
</dbReference>
<comment type="PTM">
    <text evidence="6">Topaquinone (TPQ) is generated by copper-dependent autoxidation of a specific tyrosyl residue.</text>
</comment>
<evidence type="ECO:0000256" key="1">
    <source>
        <dbReference type="ARBA" id="ARBA00007983"/>
    </source>
</evidence>
<feature type="transmembrane region" description="Helical" evidence="8">
    <location>
        <begin position="21"/>
        <end position="46"/>
    </location>
</feature>
<evidence type="ECO:0000256" key="6">
    <source>
        <dbReference type="RuleBase" id="RU000672"/>
    </source>
</evidence>
<dbReference type="Gene3D" id="3.10.450.40">
    <property type="match status" value="2"/>
</dbReference>
<evidence type="ECO:0000256" key="2">
    <source>
        <dbReference type="ARBA" id="ARBA00022723"/>
    </source>
</evidence>
<dbReference type="InterPro" id="IPR015800">
    <property type="entry name" value="Cu_amine_oxidase_N2"/>
</dbReference>
<comment type="similarity">
    <text evidence="1 6">Belongs to the copper/topaquinone oxidase family.</text>
</comment>
<dbReference type="InterPro" id="IPR016182">
    <property type="entry name" value="Cu_amine_oxidase_N-reg"/>
</dbReference>
<evidence type="ECO:0000259" key="11">
    <source>
        <dbReference type="Pfam" id="PF02728"/>
    </source>
</evidence>
<dbReference type="GO" id="GO:0008131">
    <property type="term" value="F:primary methylamine oxidase activity"/>
    <property type="evidence" value="ECO:0007669"/>
    <property type="project" value="InterPro"/>
</dbReference>
<dbReference type="GO" id="GO:0009308">
    <property type="term" value="P:amine metabolic process"/>
    <property type="evidence" value="ECO:0007669"/>
    <property type="project" value="UniProtKB-UniRule"/>
</dbReference>
<dbReference type="InterPro" id="IPR015798">
    <property type="entry name" value="Cu_amine_oxidase_C"/>
</dbReference>
<evidence type="ECO:0000259" key="10">
    <source>
        <dbReference type="Pfam" id="PF02727"/>
    </source>
</evidence>
<dbReference type="Pfam" id="PF02728">
    <property type="entry name" value="Cu_amine_oxidN3"/>
    <property type="match status" value="1"/>
</dbReference>
<evidence type="ECO:0000256" key="4">
    <source>
        <dbReference type="ARBA" id="ARBA00023002"/>
    </source>
</evidence>
<keyword evidence="8" id="KW-1133">Transmembrane helix</keyword>
<evidence type="ECO:0000256" key="8">
    <source>
        <dbReference type="SAM" id="Phobius"/>
    </source>
</evidence>
<feature type="compositionally biased region" description="Polar residues" evidence="7">
    <location>
        <begin position="780"/>
        <end position="792"/>
    </location>
</feature>
<dbReference type="InterPro" id="IPR015802">
    <property type="entry name" value="Cu_amine_oxidase_N3"/>
</dbReference>
<evidence type="ECO:0000259" key="9">
    <source>
        <dbReference type="Pfam" id="PF01179"/>
    </source>
</evidence>
<keyword evidence="13" id="KW-1185">Reference proteome</keyword>
<accession>A0AAN9GBH0</accession>
<keyword evidence="8" id="KW-0472">Membrane</keyword>
<feature type="domain" description="Copper amine oxidase catalytic" evidence="9">
    <location>
        <begin position="332"/>
        <end position="739"/>
    </location>
</feature>
<dbReference type="AlphaFoldDB" id="A0AAN9GBH0"/>
<evidence type="ECO:0000313" key="12">
    <source>
        <dbReference type="EMBL" id="KAK7102122.1"/>
    </source>
</evidence>
<name>A0AAN9GBH0_9CAEN</name>
<keyword evidence="5 6" id="KW-0186">Copper</keyword>
<protein>
    <recommendedName>
        <fullName evidence="6">Amine oxidase</fullName>
        <ecNumber evidence="6">1.4.3.-</ecNumber>
    </recommendedName>
</protein>
<dbReference type="EC" id="1.4.3.-" evidence="6"/>
<evidence type="ECO:0000256" key="5">
    <source>
        <dbReference type="ARBA" id="ARBA00023008"/>
    </source>
</evidence>
<proteinExistence type="inferred from homology"/>
<feature type="domain" description="Copper amine oxidase N3-terminal" evidence="11">
    <location>
        <begin position="220"/>
        <end position="281"/>
    </location>
</feature>
<dbReference type="GO" id="GO:0005507">
    <property type="term" value="F:copper ion binding"/>
    <property type="evidence" value="ECO:0007669"/>
    <property type="project" value="InterPro"/>
</dbReference>
<keyword evidence="3 6" id="KW-0801">TPQ</keyword>
<reference evidence="12 13" key="1">
    <citation type="submission" date="2024-02" db="EMBL/GenBank/DDBJ databases">
        <title>Chromosome-scale genome assembly of the rough periwinkle Littorina saxatilis.</title>
        <authorList>
            <person name="De Jode A."/>
            <person name="Faria R."/>
            <person name="Formenti G."/>
            <person name="Sims Y."/>
            <person name="Smith T.P."/>
            <person name="Tracey A."/>
            <person name="Wood J.M.D."/>
            <person name="Zagrodzka Z.B."/>
            <person name="Johannesson K."/>
            <person name="Butlin R.K."/>
            <person name="Leder E.H."/>
        </authorList>
    </citation>
    <scope>NUCLEOTIDE SEQUENCE [LARGE SCALE GENOMIC DNA]</scope>
    <source>
        <strain evidence="12">Snail1</strain>
        <tissue evidence="12">Muscle</tissue>
    </source>
</reference>
<dbReference type="InterPro" id="IPR036460">
    <property type="entry name" value="Cu_amine_oxidase_C_sf"/>
</dbReference>
<keyword evidence="4 6" id="KW-0560">Oxidoreductase</keyword>
<dbReference type="GO" id="GO:0048038">
    <property type="term" value="F:quinone binding"/>
    <property type="evidence" value="ECO:0007669"/>
    <property type="project" value="InterPro"/>
</dbReference>
<dbReference type="GO" id="GO:0005886">
    <property type="term" value="C:plasma membrane"/>
    <property type="evidence" value="ECO:0007669"/>
    <property type="project" value="TreeGrafter"/>
</dbReference>
<dbReference type="PANTHER" id="PTHR10638:SF20">
    <property type="entry name" value="AMINE OXIDASE"/>
    <property type="match status" value="1"/>
</dbReference>
<comment type="cofactor">
    <cofactor evidence="6">
        <name>Cu cation</name>
        <dbReference type="ChEBI" id="CHEBI:23378"/>
    </cofactor>
    <text evidence="6">Contains 1 topaquinone per subunit.</text>
</comment>
<gene>
    <name evidence="12" type="ORF">V1264_020390</name>
</gene>
<sequence length="792" mass="90012">MGSAKPCSIEVTAYQPRRRPIVVIFIVIIAVVIISLVITIAVLVAMRYAPPYCEPGLKSRGRDLDSPGLFNDLTPSEMRAVRDYLMRDQKLGLTPADEAAVNSSYIFMIDLQVPLKTAVLGYADGGKRKPGRAAIAVLYRGDLDPPRVEEHIVGPLPTPSYHRAVTNPAYRRTPVPFASRPVDSVERRELRALLKLVTRDLQTLLSESYQLSYHDCDHGPDCLMFVDLPPRGFESGDRRSWMWGYRQVEGAPLHPLGFALQVDHSSTDVTDWRVTRIVYNGQMFYEVEDLIERYEDDSLRKLRLFMDAYDRGFSSYERRGPERFDAPGRGPRLVEPEGRRFTVDGQFVTYFGWSFNFRSRCATGLQLFDVNFQDGRIAYEVGLQELGVFYSGHSPEMGTLTFYGSSFFIGASSHELVPGVDCPTTAHFLDTFHFVDTVSPRRYKHSICIFEQNTATPLRRHYTTSHDSDDFRYYGGMVAYSLVLRTIAVIWNKDYVFDYVFHLDGTLEIKVSTTGYLQTTFSLPRERSFGHEVHDELVGNAYQELFHYKVDLDIAGSSNRYKTLQFQAEQVPSFWFPDQNTTKMRYRSTVVKTEREALWKQESSPRLHHVFYNHKLFNKYKARRGYRLIHKNPTDFVLKEAAVARAASWAQLPLTVTKYKDIEDASSSIYAGGDPWDPVLDFARYHDDNNTIVDEDLVVWATLGGTVVPSTEDVPGPTTTTNSYNLLLAPYNYFNIGPSIVVSDAAHIKRQVSDEGKAGPLEVDTFGTSREEPQCLQEETGISQFSGQVEND</sequence>
<evidence type="ECO:0000256" key="3">
    <source>
        <dbReference type="ARBA" id="ARBA00022772"/>
    </source>
</evidence>
<dbReference type="SUPFAM" id="SSF49998">
    <property type="entry name" value="Amine oxidase catalytic domain"/>
    <property type="match status" value="1"/>
</dbReference>
<evidence type="ECO:0000256" key="7">
    <source>
        <dbReference type="SAM" id="MobiDB-lite"/>
    </source>
</evidence>
<comment type="caution">
    <text evidence="12">The sequence shown here is derived from an EMBL/GenBank/DDBJ whole genome shotgun (WGS) entry which is preliminary data.</text>
</comment>
<dbReference type="Gene3D" id="2.70.98.20">
    <property type="entry name" value="Copper amine oxidase, catalytic domain"/>
    <property type="match status" value="1"/>
</dbReference>
<keyword evidence="2 6" id="KW-0479">Metal-binding</keyword>